<feature type="chain" id="PRO_5046691435" description="Copper-binding protein" evidence="2">
    <location>
        <begin position="21"/>
        <end position="116"/>
    </location>
</feature>
<dbReference type="InterPro" id="IPR042230">
    <property type="entry name" value="CusF_sf"/>
</dbReference>
<dbReference type="Gene3D" id="2.40.50.320">
    <property type="entry name" value="Copper binding periplasmic protein CusF"/>
    <property type="match status" value="1"/>
</dbReference>
<feature type="signal peptide" evidence="2">
    <location>
        <begin position="1"/>
        <end position="20"/>
    </location>
</feature>
<evidence type="ECO:0000313" key="3">
    <source>
        <dbReference type="EMBL" id="BDT59082.1"/>
    </source>
</evidence>
<accession>A0ABM8C7A9</accession>
<protein>
    <recommendedName>
        <fullName evidence="5">Copper-binding protein</fullName>
    </recommendedName>
</protein>
<organism evidence="3 4">
    <name type="scientific">Massilia varians</name>
    <dbReference type="NCBI Taxonomy" id="457921"/>
    <lineage>
        <taxon>Bacteria</taxon>
        <taxon>Pseudomonadati</taxon>
        <taxon>Pseudomonadota</taxon>
        <taxon>Betaproteobacteria</taxon>
        <taxon>Burkholderiales</taxon>
        <taxon>Oxalobacteraceae</taxon>
        <taxon>Telluria group</taxon>
        <taxon>Massilia</taxon>
    </lineage>
</organism>
<keyword evidence="2" id="KW-0732">Signal</keyword>
<keyword evidence="4" id="KW-1185">Reference proteome</keyword>
<evidence type="ECO:0000313" key="4">
    <source>
        <dbReference type="Proteomes" id="UP001163336"/>
    </source>
</evidence>
<reference evidence="3" key="1">
    <citation type="submission" date="2022-11" db="EMBL/GenBank/DDBJ databases">
        <title>Isolation and characterization of PLA-degrading bacterium Massilia sp. from Antarctic soil.</title>
        <authorList>
            <person name="Sato K."/>
            <person name="Gomez-Fuentes C."/>
            <person name="Ahmad S.A."/>
            <person name="Zulkharnain A."/>
        </authorList>
    </citation>
    <scope>NUCLEOTIDE SEQUENCE</scope>
    <source>
        <strain evidence="3">N-3</strain>
    </source>
</reference>
<dbReference type="Pfam" id="PF11604">
    <property type="entry name" value="CusF_Ec"/>
    <property type="match status" value="1"/>
</dbReference>
<dbReference type="RefSeq" id="WP_281907625.1">
    <property type="nucleotide sequence ID" value="NZ_AP026966.1"/>
</dbReference>
<dbReference type="EMBL" id="AP026966">
    <property type="protein sequence ID" value="BDT59082.1"/>
    <property type="molecule type" value="Genomic_DNA"/>
</dbReference>
<gene>
    <name evidence="3" type="ORF">MasN3_25760</name>
</gene>
<evidence type="ECO:0000256" key="2">
    <source>
        <dbReference type="SAM" id="SignalP"/>
    </source>
</evidence>
<evidence type="ECO:0008006" key="5">
    <source>
        <dbReference type="Google" id="ProtNLM"/>
    </source>
</evidence>
<proteinExistence type="predicted"/>
<name>A0ABM8C7A9_9BURK</name>
<feature type="region of interest" description="Disordered" evidence="1">
    <location>
        <begin position="22"/>
        <end position="48"/>
    </location>
</feature>
<dbReference type="Proteomes" id="UP001163336">
    <property type="component" value="Chromosome"/>
</dbReference>
<sequence length="116" mass="12346">MKAFVRPTLAILMAGAAALASSQDQQHAGHDDHGAHGAVTAQASLTEGEVRKIDKETGKITLRHGEIRNLAMAAMTMVLRVQDPAMLDGVQVGDKVMFAAERQNGAITIVQMQKAQ</sequence>
<evidence type="ECO:0000256" key="1">
    <source>
        <dbReference type="SAM" id="MobiDB-lite"/>
    </source>
</evidence>
<dbReference type="InterPro" id="IPR021647">
    <property type="entry name" value="CusF_Ec"/>
</dbReference>